<evidence type="ECO:0008006" key="3">
    <source>
        <dbReference type="Google" id="ProtNLM"/>
    </source>
</evidence>
<dbReference type="AlphaFoldDB" id="A0AAV4GD13"/>
<sequence length="141" mass="16050">LDVYVAWFRFELPVDPLEWLKLDLQLEFLVQAPQHEAGPTLINTLNEKFTQQGGYSVKPLAVRFRLACLVTYFYREDEVFEKGKLGNHQVYKTFRAERAASLAINLTAGSFLVQAVKIKTLDDCLLSVNQTDYQSTAGSCR</sequence>
<comment type="caution">
    <text evidence="1">The sequence shown here is derived from an EMBL/GenBank/DDBJ whole genome shotgun (WGS) entry which is preliminary data.</text>
</comment>
<name>A0AAV4GD13_9GAST</name>
<proteinExistence type="predicted"/>
<reference evidence="1 2" key="1">
    <citation type="journal article" date="2021" name="Elife">
        <title>Chloroplast acquisition without the gene transfer in kleptoplastic sea slugs, Plakobranchus ocellatus.</title>
        <authorList>
            <person name="Maeda T."/>
            <person name="Takahashi S."/>
            <person name="Yoshida T."/>
            <person name="Shimamura S."/>
            <person name="Takaki Y."/>
            <person name="Nagai Y."/>
            <person name="Toyoda A."/>
            <person name="Suzuki Y."/>
            <person name="Arimoto A."/>
            <person name="Ishii H."/>
            <person name="Satoh N."/>
            <person name="Nishiyama T."/>
            <person name="Hasebe M."/>
            <person name="Maruyama T."/>
            <person name="Minagawa J."/>
            <person name="Obokata J."/>
            <person name="Shigenobu S."/>
        </authorList>
    </citation>
    <scope>NUCLEOTIDE SEQUENCE [LARGE SCALE GENOMIC DNA]</scope>
</reference>
<evidence type="ECO:0000313" key="2">
    <source>
        <dbReference type="Proteomes" id="UP000762676"/>
    </source>
</evidence>
<feature type="non-terminal residue" evidence="1">
    <location>
        <position position="1"/>
    </location>
</feature>
<keyword evidence="2" id="KW-1185">Reference proteome</keyword>
<organism evidence="1 2">
    <name type="scientific">Elysia marginata</name>
    <dbReference type="NCBI Taxonomy" id="1093978"/>
    <lineage>
        <taxon>Eukaryota</taxon>
        <taxon>Metazoa</taxon>
        <taxon>Spiralia</taxon>
        <taxon>Lophotrochozoa</taxon>
        <taxon>Mollusca</taxon>
        <taxon>Gastropoda</taxon>
        <taxon>Heterobranchia</taxon>
        <taxon>Euthyneura</taxon>
        <taxon>Panpulmonata</taxon>
        <taxon>Sacoglossa</taxon>
        <taxon>Placobranchoidea</taxon>
        <taxon>Plakobranchidae</taxon>
        <taxon>Elysia</taxon>
    </lineage>
</organism>
<accession>A0AAV4GD13</accession>
<evidence type="ECO:0000313" key="1">
    <source>
        <dbReference type="EMBL" id="GFR83099.1"/>
    </source>
</evidence>
<gene>
    <name evidence="1" type="ORF">ElyMa_004115200</name>
</gene>
<dbReference type="Proteomes" id="UP000762676">
    <property type="component" value="Unassembled WGS sequence"/>
</dbReference>
<protein>
    <recommendedName>
        <fullName evidence="3">FERM domain-containing protein</fullName>
    </recommendedName>
</protein>
<dbReference type="EMBL" id="BMAT01008364">
    <property type="protein sequence ID" value="GFR83099.1"/>
    <property type="molecule type" value="Genomic_DNA"/>
</dbReference>